<evidence type="ECO:0000313" key="4">
    <source>
        <dbReference type="Proteomes" id="UP000070544"/>
    </source>
</evidence>
<protein>
    <submittedName>
        <fullName evidence="3">Thioredoxin-like protein</fullName>
    </submittedName>
</protein>
<evidence type="ECO:0000256" key="2">
    <source>
        <dbReference type="SAM" id="MobiDB-lite"/>
    </source>
</evidence>
<keyword evidence="4" id="KW-1185">Reference proteome</keyword>
<sequence>MATTASERPDTPEREDRYDDEEDIFKELEREDDYESAVLRERRLKELQRQKELLESLNASSRGTYETLQGDRDVLKATTTAKYCVVHFAHKEFRRCQIVDKHLEILARKHLRTRFVKVDVGNAPFLVERLKVQVLPCVACFVDGVEVDRVIGFEELGNTDNFTTPVFERRLSAKNVIKLSYKSEEEEEMEANRRKKGAGRGILGFPEENSDNEDD</sequence>
<reference evidence="3 4" key="1">
    <citation type="journal article" date="2015" name="Genome Biol. Evol.">
        <title>Phylogenomic analyses indicate that early fungi evolved digesting cell walls of algal ancestors of land plants.</title>
        <authorList>
            <person name="Chang Y."/>
            <person name="Wang S."/>
            <person name="Sekimoto S."/>
            <person name="Aerts A.L."/>
            <person name="Choi C."/>
            <person name="Clum A."/>
            <person name="LaButti K.M."/>
            <person name="Lindquist E.A."/>
            <person name="Yee Ngan C."/>
            <person name="Ohm R.A."/>
            <person name="Salamov A.A."/>
            <person name="Grigoriev I.V."/>
            <person name="Spatafora J.W."/>
            <person name="Berbee M.L."/>
        </authorList>
    </citation>
    <scope>NUCLEOTIDE SEQUENCE [LARGE SCALE GENOMIC DNA]</scope>
    <source>
        <strain evidence="3 4">JEL478</strain>
    </source>
</reference>
<accession>A0A139AK71</accession>
<dbReference type="Proteomes" id="UP000070544">
    <property type="component" value="Unassembled WGS sequence"/>
</dbReference>
<feature type="region of interest" description="Disordered" evidence="2">
    <location>
        <begin position="1"/>
        <end position="22"/>
    </location>
</feature>
<feature type="compositionally biased region" description="Basic and acidic residues" evidence="2">
    <location>
        <begin position="7"/>
        <end position="17"/>
    </location>
</feature>
<dbReference type="PANTHER" id="PTHR21148">
    <property type="entry name" value="THIOREDOXIN DOMAIN-CONTAINING PROTEIN 9"/>
    <property type="match status" value="1"/>
</dbReference>
<dbReference type="OrthoDB" id="10257948at2759"/>
<name>A0A139AK71_GONPJ</name>
<gene>
    <name evidence="3" type="ORF">M427DRAFT_68587</name>
</gene>
<keyword evidence="1" id="KW-0175">Coiled coil</keyword>
<organism evidence="3 4">
    <name type="scientific">Gonapodya prolifera (strain JEL478)</name>
    <name type="common">Monoblepharis prolifera</name>
    <dbReference type="NCBI Taxonomy" id="1344416"/>
    <lineage>
        <taxon>Eukaryota</taxon>
        <taxon>Fungi</taxon>
        <taxon>Fungi incertae sedis</taxon>
        <taxon>Chytridiomycota</taxon>
        <taxon>Chytridiomycota incertae sedis</taxon>
        <taxon>Monoblepharidomycetes</taxon>
        <taxon>Monoblepharidales</taxon>
        <taxon>Gonapodyaceae</taxon>
        <taxon>Gonapodya</taxon>
    </lineage>
</organism>
<dbReference type="CDD" id="cd02989">
    <property type="entry name" value="Phd_like_TxnDC9"/>
    <property type="match status" value="1"/>
</dbReference>
<dbReference type="AlphaFoldDB" id="A0A139AK71"/>
<dbReference type="Gene3D" id="3.40.30.10">
    <property type="entry name" value="Glutaredoxin"/>
    <property type="match status" value="1"/>
</dbReference>
<evidence type="ECO:0000256" key="1">
    <source>
        <dbReference type="SAM" id="Coils"/>
    </source>
</evidence>
<feature type="coiled-coil region" evidence="1">
    <location>
        <begin position="37"/>
        <end position="64"/>
    </location>
</feature>
<dbReference type="EMBL" id="KQ965748">
    <property type="protein sequence ID" value="KXS17166.1"/>
    <property type="molecule type" value="Genomic_DNA"/>
</dbReference>
<dbReference type="InterPro" id="IPR036249">
    <property type="entry name" value="Thioredoxin-like_sf"/>
</dbReference>
<evidence type="ECO:0000313" key="3">
    <source>
        <dbReference type="EMBL" id="KXS17166.1"/>
    </source>
</evidence>
<dbReference type="SUPFAM" id="SSF52833">
    <property type="entry name" value="Thioredoxin-like"/>
    <property type="match status" value="1"/>
</dbReference>
<dbReference type="OMA" id="CVIAFID"/>
<feature type="region of interest" description="Disordered" evidence="2">
    <location>
        <begin position="183"/>
        <end position="215"/>
    </location>
</feature>
<proteinExistence type="predicted"/>
<dbReference type="STRING" id="1344416.A0A139AK71"/>